<protein>
    <recommendedName>
        <fullName evidence="5">Alpha-1,2-fucosyltransferase</fullName>
    </recommendedName>
</protein>
<evidence type="ECO:0000313" key="3">
    <source>
        <dbReference type="EMBL" id="PCI94987.1"/>
    </source>
</evidence>
<evidence type="ECO:0000256" key="1">
    <source>
        <dbReference type="ARBA" id="ARBA00022676"/>
    </source>
</evidence>
<dbReference type="GO" id="GO:0005975">
    <property type="term" value="P:carbohydrate metabolic process"/>
    <property type="evidence" value="ECO:0007669"/>
    <property type="project" value="InterPro"/>
</dbReference>
<keyword evidence="1" id="KW-0328">Glycosyltransferase</keyword>
<dbReference type="AlphaFoldDB" id="A0A2A4YKX2"/>
<evidence type="ECO:0000313" key="4">
    <source>
        <dbReference type="Proteomes" id="UP000217838"/>
    </source>
</evidence>
<evidence type="ECO:0000256" key="2">
    <source>
        <dbReference type="ARBA" id="ARBA00022679"/>
    </source>
</evidence>
<accession>A0A2A4YKX2</accession>
<organism evidence="3 4">
    <name type="scientific">Aerophobetes bacterium</name>
    <dbReference type="NCBI Taxonomy" id="2030807"/>
    <lineage>
        <taxon>Bacteria</taxon>
        <taxon>Candidatus Aerophobota</taxon>
    </lineage>
</organism>
<dbReference type="GO" id="GO:0008107">
    <property type="term" value="F:galactoside 2-alpha-L-fucosyltransferase activity"/>
    <property type="evidence" value="ECO:0007669"/>
    <property type="project" value="InterPro"/>
</dbReference>
<sequence length="143" mass="17452">MKDLLAHPKTVAVHFRHYFDTRPEYHPTLRNSYYRKCFAKFDKEHLFVIFSNDIKRAKIYFSRFRVKYNILFIENSPHLDDFYLMSLCKHNIIANSSFSWWSAYLNMNPKKRVLTPSNKHWFGPAYKNYNTEDLLPDEWEKVF</sequence>
<dbReference type="EMBL" id="NVUU01000030">
    <property type="protein sequence ID" value="PCI94987.1"/>
    <property type="molecule type" value="Genomic_DNA"/>
</dbReference>
<gene>
    <name evidence="3" type="ORF">COB11_03155</name>
</gene>
<dbReference type="PANTHER" id="PTHR11927:SF9">
    <property type="entry name" value="L-FUCOSYLTRANSFERASE"/>
    <property type="match status" value="1"/>
</dbReference>
<name>A0A2A4YKX2_UNCAE</name>
<dbReference type="Pfam" id="PF01531">
    <property type="entry name" value="Glyco_transf_11"/>
    <property type="match status" value="1"/>
</dbReference>
<reference evidence="4" key="1">
    <citation type="submission" date="2017-08" db="EMBL/GenBank/DDBJ databases">
        <title>A dynamic microbial community with high functional redundancy inhabits the cold, oxic subseafloor aquifer.</title>
        <authorList>
            <person name="Tully B.J."/>
            <person name="Wheat C.G."/>
            <person name="Glazer B.T."/>
            <person name="Huber J.A."/>
        </authorList>
    </citation>
    <scope>NUCLEOTIDE SEQUENCE [LARGE SCALE GENOMIC DNA]</scope>
</reference>
<dbReference type="GO" id="GO:0016020">
    <property type="term" value="C:membrane"/>
    <property type="evidence" value="ECO:0007669"/>
    <property type="project" value="InterPro"/>
</dbReference>
<keyword evidence="2" id="KW-0808">Transferase</keyword>
<dbReference type="PANTHER" id="PTHR11927">
    <property type="entry name" value="GALACTOSIDE 2-L-FUCOSYLTRANSFERASE"/>
    <property type="match status" value="1"/>
</dbReference>
<proteinExistence type="predicted"/>
<evidence type="ECO:0008006" key="5">
    <source>
        <dbReference type="Google" id="ProtNLM"/>
    </source>
</evidence>
<dbReference type="Proteomes" id="UP000217838">
    <property type="component" value="Unassembled WGS sequence"/>
</dbReference>
<comment type="caution">
    <text evidence="3">The sequence shown here is derived from an EMBL/GenBank/DDBJ whole genome shotgun (WGS) entry which is preliminary data.</text>
</comment>
<dbReference type="InterPro" id="IPR002516">
    <property type="entry name" value="Glyco_trans_11"/>
</dbReference>